<dbReference type="CDD" id="cd07812">
    <property type="entry name" value="SRPBCC"/>
    <property type="match status" value="1"/>
</dbReference>
<gene>
    <name evidence="1" type="ORF">PEPS_40350</name>
</gene>
<keyword evidence="2" id="KW-1185">Reference proteome</keyword>
<evidence type="ECO:0000313" key="2">
    <source>
        <dbReference type="Proteomes" id="UP001354989"/>
    </source>
</evidence>
<dbReference type="EMBL" id="AP025295">
    <property type="protein sequence ID" value="BDD01755.1"/>
    <property type="molecule type" value="Genomic_DNA"/>
</dbReference>
<dbReference type="Proteomes" id="UP001354989">
    <property type="component" value="Plasmid pPP3"/>
</dbReference>
<keyword evidence="1" id="KW-0614">Plasmid</keyword>
<name>A0ABM7VL81_9BACT</name>
<dbReference type="InterPro" id="IPR023393">
    <property type="entry name" value="START-like_dom_sf"/>
</dbReference>
<dbReference type="Gene3D" id="3.30.530.20">
    <property type="match status" value="1"/>
</dbReference>
<sequence>MQHENSIIINKPLKEVVRLFENENNLYEWHANLKKIKPITGKKRQTGYEAIMVYEIQGRSFELQEKVVLNNLPEQFISEHLHQGVYNRVEHCFEAETEEVTRWTTVNTLELRGWKKIFGIFMKSNMKSTALQTARAFKAFAESK</sequence>
<accession>A0ABM7VL81</accession>
<dbReference type="RefSeq" id="WP_332920142.1">
    <property type="nucleotide sequence ID" value="NZ_AP025295.1"/>
</dbReference>
<evidence type="ECO:0008006" key="3">
    <source>
        <dbReference type="Google" id="ProtNLM"/>
    </source>
</evidence>
<reference evidence="1 2" key="1">
    <citation type="submission" date="2021-12" db="EMBL/GenBank/DDBJ databases">
        <title>Genome sequencing of bacteria with rrn-lacking chromosome and rrn-plasmid.</title>
        <authorList>
            <person name="Anda M."/>
            <person name="Iwasaki W."/>
        </authorList>
    </citation>
    <scope>NUCLEOTIDE SEQUENCE [LARGE SCALE GENOMIC DNA]</scope>
    <source>
        <strain evidence="1 2">NBRC 101262</strain>
        <plasmid evidence="1 2">pPP3</plasmid>
    </source>
</reference>
<protein>
    <recommendedName>
        <fullName evidence="3">SRPBCC family protein</fullName>
    </recommendedName>
</protein>
<evidence type="ECO:0000313" key="1">
    <source>
        <dbReference type="EMBL" id="BDD01755.1"/>
    </source>
</evidence>
<dbReference type="SUPFAM" id="SSF55961">
    <property type="entry name" value="Bet v1-like"/>
    <property type="match status" value="1"/>
</dbReference>
<geneLocation type="plasmid" evidence="1 2">
    <name>pPP3</name>
</geneLocation>
<proteinExistence type="predicted"/>
<organism evidence="1 2">
    <name type="scientific">Persicobacter psychrovividus</name>
    <dbReference type="NCBI Taxonomy" id="387638"/>
    <lineage>
        <taxon>Bacteria</taxon>
        <taxon>Pseudomonadati</taxon>
        <taxon>Bacteroidota</taxon>
        <taxon>Cytophagia</taxon>
        <taxon>Cytophagales</taxon>
        <taxon>Persicobacteraceae</taxon>
        <taxon>Persicobacter</taxon>
    </lineage>
</organism>